<dbReference type="InterPro" id="IPR027806">
    <property type="entry name" value="HARBI1_dom"/>
</dbReference>
<dbReference type="GO" id="GO:0046872">
    <property type="term" value="F:metal ion binding"/>
    <property type="evidence" value="ECO:0007669"/>
    <property type="project" value="UniProtKB-KW"/>
</dbReference>
<dbReference type="GO" id="GO:0016787">
    <property type="term" value="F:hydrolase activity"/>
    <property type="evidence" value="ECO:0007669"/>
    <property type="project" value="UniProtKB-KW"/>
</dbReference>
<comment type="subcellular location">
    <subcellularLocation>
        <location evidence="2">Nucleus</location>
    </subcellularLocation>
</comment>
<keyword evidence="6" id="KW-0378">Hydrolase</keyword>
<dbReference type="PANTHER" id="PTHR22930:SF289">
    <property type="entry name" value="DDE TNP4 DOMAIN-CONTAINING PROTEIN-RELATED"/>
    <property type="match status" value="1"/>
</dbReference>
<comment type="similarity">
    <text evidence="3">Belongs to the HARBI1 family.</text>
</comment>
<evidence type="ECO:0000256" key="5">
    <source>
        <dbReference type="ARBA" id="ARBA00022723"/>
    </source>
</evidence>
<dbReference type="InterPro" id="IPR045249">
    <property type="entry name" value="HARBI1-like"/>
</dbReference>
<keyword evidence="5" id="KW-0479">Metal-binding</keyword>
<name>A0A0D6L5H2_9BILA</name>
<organism evidence="9 10">
    <name type="scientific">Ancylostoma ceylanicum</name>
    <dbReference type="NCBI Taxonomy" id="53326"/>
    <lineage>
        <taxon>Eukaryota</taxon>
        <taxon>Metazoa</taxon>
        <taxon>Ecdysozoa</taxon>
        <taxon>Nematoda</taxon>
        <taxon>Chromadorea</taxon>
        <taxon>Rhabditida</taxon>
        <taxon>Rhabditina</taxon>
        <taxon>Rhabditomorpha</taxon>
        <taxon>Strongyloidea</taxon>
        <taxon>Ancylostomatidae</taxon>
        <taxon>Ancylostomatinae</taxon>
        <taxon>Ancylostoma</taxon>
    </lineage>
</organism>
<evidence type="ECO:0000256" key="6">
    <source>
        <dbReference type="ARBA" id="ARBA00022801"/>
    </source>
</evidence>
<evidence type="ECO:0000256" key="7">
    <source>
        <dbReference type="ARBA" id="ARBA00023242"/>
    </source>
</evidence>
<dbReference type="EMBL" id="KE126946">
    <property type="protein sequence ID" value="EPB65858.1"/>
    <property type="molecule type" value="Genomic_DNA"/>
</dbReference>
<evidence type="ECO:0000256" key="2">
    <source>
        <dbReference type="ARBA" id="ARBA00004123"/>
    </source>
</evidence>
<keyword evidence="10" id="KW-1185">Reference proteome</keyword>
<evidence type="ECO:0000256" key="1">
    <source>
        <dbReference type="ARBA" id="ARBA00001968"/>
    </source>
</evidence>
<sequence>MSRKGYSCLNVCVICDAVGRILYVNCGFPGSVHDSTVWRNSTPGRMFANGDYINGYCLLGDSGYANGQGIMTPFRPSSVREDYRKKRYNREHSHIRCHVEMTISRLKARFPILNTNMRLAPEFAVKVILACAVLHNIGYCIGAWSGQRLGRTRATMPHPPAHETDLRNYVMEHL</sequence>
<feature type="domain" description="DDE Tnp4" evidence="8">
    <location>
        <begin position="2"/>
        <end position="136"/>
    </location>
</feature>
<evidence type="ECO:0000259" key="8">
    <source>
        <dbReference type="Pfam" id="PF13359"/>
    </source>
</evidence>
<proteinExistence type="inferred from homology"/>
<accession>A0A0D6L5H2</accession>
<dbReference type="GO" id="GO:0004518">
    <property type="term" value="F:nuclease activity"/>
    <property type="evidence" value="ECO:0007669"/>
    <property type="project" value="UniProtKB-KW"/>
</dbReference>
<comment type="cofactor">
    <cofactor evidence="1">
        <name>a divalent metal cation</name>
        <dbReference type="ChEBI" id="CHEBI:60240"/>
    </cofactor>
</comment>
<evidence type="ECO:0000313" key="10">
    <source>
        <dbReference type="Proteomes" id="UP000054495"/>
    </source>
</evidence>
<gene>
    <name evidence="9" type="ORF">ANCCEY_15067</name>
</gene>
<keyword evidence="7" id="KW-0539">Nucleus</keyword>
<evidence type="ECO:0000256" key="3">
    <source>
        <dbReference type="ARBA" id="ARBA00006958"/>
    </source>
</evidence>
<dbReference type="Proteomes" id="UP000054495">
    <property type="component" value="Unassembled WGS sequence"/>
</dbReference>
<reference evidence="9 10" key="1">
    <citation type="submission" date="2013-05" db="EMBL/GenBank/DDBJ databases">
        <title>Draft genome of the parasitic nematode Anyclostoma ceylanicum.</title>
        <authorList>
            <person name="Mitreva M."/>
        </authorList>
    </citation>
    <scope>NUCLEOTIDE SEQUENCE [LARGE SCALE GENOMIC DNA]</scope>
</reference>
<evidence type="ECO:0000256" key="4">
    <source>
        <dbReference type="ARBA" id="ARBA00022722"/>
    </source>
</evidence>
<dbReference type="PANTHER" id="PTHR22930">
    <property type="match status" value="1"/>
</dbReference>
<dbReference type="Pfam" id="PF13359">
    <property type="entry name" value="DDE_Tnp_4"/>
    <property type="match status" value="1"/>
</dbReference>
<dbReference type="GO" id="GO:0005634">
    <property type="term" value="C:nucleus"/>
    <property type="evidence" value="ECO:0007669"/>
    <property type="project" value="UniProtKB-SubCell"/>
</dbReference>
<protein>
    <submittedName>
        <fullName evidence="9">Transposase, IS4 family</fullName>
    </submittedName>
</protein>
<dbReference type="AlphaFoldDB" id="A0A0D6L5H2"/>
<keyword evidence="4" id="KW-0540">Nuclease</keyword>
<evidence type="ECO:0000313" key="9">
    <source>
        <dbReference type="EMBL" id="EPB65858.1"/>
    </source>
</evidence>